<dbReference type="Proteomes" id="UP000298173">
    <property type="component" value="Unassembled WGS sequence"/>
</dbReference>
<feature type="domain" description="P-type" evidence="6">
    <location>
        <begin position="1"/>
        <end position="39"/>
    </location>
</feature>
<dbReference type="Pfam" id="PF01614">
    <property type="entry name" value="IclR_C"/>
    <property type="match status" value="1"/>
</dbReference>
<dbReference type="PROSITE" id="PS51448">
    <property type="entry name" value="P_TREFOIL_2"/>
    <property type="match status" value="1"/>
</dbReference>
<dbReference type="InterPro" id="IPR005471">
    <property type="entry name" value="Tscrpt_reg_IclR_N"/>
</dbReference>
<dbReference type="SMART" id="SM00346">
    <property type="entry name" value="HTH_ICLR"/>
    <property type="match status" value="1"/>
</dbReference>
<evidence type="ECO:0000256" key="1">
    <source>
        <dbReference type="ARBA" id="ARBA00023015"/>
    </source>
</evidence>
<evidence type="ECO:0000259" key="4">
    <source>
        <dbReference type="PROSITE" id="PS51077"/>
    </source>
</evidence>
<dbReference type="InterPro" id="IPR014757">
    <property type="entry name" value="Tscrpt_reg_IclR_C"/>
</dbReference>
<gene>
    <name evidence="7" type="ORF">E3O06_06760</name>
</gene>
<name>A0A4R8UZ31_9MICO</name>
<dbReference type="GO" id="GO:0003700">
    <property type="term" value="F:DNA-binding transcription factor activity"/>
    <property type="evidence" value="ECO:0007669"/>
    <property type="project" value="TreeGrafter"/>
</dbReference>
<accession>A0A4R8UZ31</accession>
<dbReference type="Gene3D" id="1.10.10.10">
    <property type="entry name" value="Winged helix-like DNA-binding domain superfamily/Winged helix DNA-binding domain"/>
    <property type="match status" value="1"/>
</dbReference>
<dbReference type="InterPro" id="IPR036390">
    <property type="entry name" value="WH_DNA-bd_sf"/>
</dbReference>
<evidence type="ECO:0000259" key="5">
    <source>
        <dbReference type="PROSITE" id="PS51078"/>
    </source>
</evidence>
<dbReference type="PROSITE" id="PS51077">
    <property type="entry name" value="HTH_ICLR"/>
    <property type="match status" value="1"/>
</dbReference>
<dbReference type="InterPro" id="IPR029016">
    <property type="entry name" value="GAF-like_dom_sf"/>
</dbReference>
<dbReference type="SUPFAM" id="SSF55781">
    <property type="entry name" value="GAF domain-like"/>
    <property type="match status" value="1"/>
</dbReference>
<reference evidence="7 8" key="1">
    <citation type="submission" date="2019-03" db="EMBL/GenBank/DDBJ databases">
        <title>Genomics of glacier-inhabiting Cryobacterium strains.</title>
        <authorList>
            <person name="Liu Q."/>
            <person name="Xin Y.-H."/>
        </authorList>
    </citation>
    <scope>NUCLEOTIDE SEQUENCE [LARGE SCALE GENOMIC DNA]</scope>
    <source>
        <strain evidence="7 8">HLT2-23</strain>
    </source>
</reference>
<feature type="domain" description="HTH iclR-type" evidence="4">
    <location>
        <begin position="102"/>
        <end position="163"/>
    </location>
</feature>
<evidence type="ECO:0000313" key="7">
    <source>
        <dbReference type="EMBL" id="TFB75029.1"/>
    </source>
</evidence>
<keyword evidence="8" id="KW-1185">Reference proteome</keyword>
<dbReference type="EMBL" id="SOEY01000009">
    <property type="protein sequence ID" value="TFB75029.1"/>
    <property type="molecule type" value="Genomic_DNA"/>
</dbReference>
<keyword evidence="2" id="KW-0238">DNA-binding</keyword>
<dbReference type="Pfam" id="PF09339">
    <property type="entry name" value="HTH_IclR"/>
    <property type="match status" value="1"/>
</dbReference>
<organism evidence="7 8">
    <name type="scientific">Cryobacterium glaciale</name>
    <dbReference type="NCBI Taxonomy" id="1259145"/>
    <lineage>
        <taxon>Bacteria</taxon>
        <taxon>Bacillati</taxon>
        <taxon>Actinomycetota</taxon>
        <taxon>Actinomycetes</taxon>
        <taxon>Micrococcales</taxon>
        <taxon>Microbacteriaceae</taxon>
        <taxon>Cryobacterium</taxon>
    </lineage>
</organism>
<evidence type="ECO:0000256" key="2">
    <source>
        <dbReference type="ARBA" id="ARBA00023125"/>
    </source>
</evidence>
<dbReference type="InterPro" id="IPR036388">
    <property type="entry name" value="WH-like_DNA-bd_sf"/>
</dbReference>
<dbReference type="PANTHER" id="PTHR30136">
    <property type="entry name" value="HELIX-TURN-HELIX TRANSCRIPTIONAL REGULATOR, ICLR FAMILY"/>
    <property type="match status" value="1"/>
</dbReference>
<dbReference type="PANTHER" id="PTHR30136:SF35">
    <property type="entry name" value="HTH-TYPE TRANSCRIPTIONAL REGULATOR RV1719"/>
    <property type="match status" value="1"/>
</dbReference>
<evidence type="ECO:0000259" key="6">
    <source>
        <dbReference type="PROSITE" id="PS51448"/>
    </source>
</evidence>
<dbReference type="GO" id="GO:0045892">
    <property type="term" value="P:negative regulation of DNA-templated transcription"/>
    <property type="evidence" value="ECO:0007669"/>
    <property type="project" value="TreeGrafter"/>
</dbReference>
<dbReference type="OrthoDB" id="7274111at2"/>
<keyword evidence="1" id="KW-0805">Transcription regulation</keyword>
<keyword evidence="3" id="KW-0804">Transcription</keyword>
<evidence type="ECO:0000256" key="3">
    <source>
        <dbReference type="ARBA" id="ARBA00023163"/>
    </source>
</evidence>
<proteinExistence type="predicted"/>
<dbReference type="PROSITE" id="PS51078">
    <property type="entry name" value="ICLR_ED"/>
    <property type="match status" value="1"/>
</dbReference>
<dbReference type="GO" id="GO:0003677">
    <property type="term" value="F:DNA binding"/>
    <property type="evidence" value="ECO:0007669"/>
    <property type="project" value="UniProtKB-KW"/>
</dbReference>
<dbReference type="InterPro" id="IPR000519">
    <property type="entry name" value="P_trefoil_dom"/>
</dbReference>
<comment type="caution">
    <text evidence="7">The sequence shown here is derived from an EMBL/GenBank/DDBJ whole genome shotgun (WGS) entry which is preliminary data.</text>
</comment>
<dbReference type="Gene3D" id="3.30.450.40">
    <property type="match status" value="1"/>
</dbReference>
<evidence type="ECO:0000313" key="8">
    <source>
        <dbReference type="Proteomes" id="UP000298173"/>
    </source>
</evidence>
<feature type="domain" description="IclR-ED" evidence="5">
    <location>
        <begin position="164"/>
        <end position="339"/>
    </location>
</feature>
<sequence length="343" mass="37288">MWGAARMSCGELTMDGRSSSDTCCSTRRCCWRRTCLYSSEPRSIGPTAAPVIRGGAPGSHAASGVWAPYAYWGRVAMMVFEEHADTVVTPVVNADKQPAYPISSVGNALRLLLMFRDEPRLRLSDVAKSLGVSTSTAHRLLAMLQSYDFVRQIEGDRTYVAGPVFVDLGLAAVRGMDIRVHARPILADLAVLLNETVHLAQLEGKNVRYLIGAEGANALRVTDRTGQVTPAHTSATGRALLADLPDDRLELILAELEAEGVDVPALRDELEEIRQRGYALNFRPDDVASMATTVRDQNDQTVAAINAVGPTSRMYQRDQVHVARQLHAAAAKLEAVLRTVPQS</sequence>
<protein>
    <submittedName>
        <fullName evidence="7">IclR family transcriptional regulator</fullName>
    </submittedName>
</protein>
<dbReference type="SUPFAM" id="SSF46785">
    <property type="entry name" value="Winged helix' DNA-binding domain"/>
    <property type="match status" value="1"/>
</dbReference>
<dbReference type="InterPro" id="IPR050707">
    <property type="entry name" value="HTH_MetabolicPath_Reg"/>
</dbReference>
<dbReference type="AlphaFoldDB" id="A0A4R8UZ31"/>